<protein>
    <submittedName>
        <fullName evidence="1">Unannotated protein</fullName>
    </submittedName>
</protein>
<reference evidence="1" key="1">
    <citation type="submission" date="2020-05" db="EMBL/GenBank/DDBJ databases">
        <authorList>
            <person name="Chiriac C."/>
            <person name="Salcher M."/>
            <person name="Ghai R."/>
            <person name="Kavagutti S V."/>
        </authorList>
    </citation>
    <scope>NUCLEOTIDE SEQUENCE</scope>
</reference>
<proteinExistence type="predicted"/>
<dbReference type="EMBL" id="CAFBNE010000045">
    <property type="protein sequence ID" value="CAB4951200.1"/>
    <property type="molecule type" value="Genomic_DNA"/>
</dbReference>
<accession>A0A6J7K512</accession>
<name>A0A6J7K512_9ZZZZ</name>
<sequence>MSPSRSRSWGACARIAGSIRLPWASTRRAGAHRNVEWIEPVAASGTDADRRAAVASRESGPVAFRVDGRDLVSQGDGPQGERARGTTTTVVVPIDSALVAPRDAYFAALDAYRSGELAPIVALFAFASFAASEESSVTAIRIRELPDQWLADLGRSSRGSAPRVLMDFLLAHPVLSAADAEDVLGSGTTVVHTAIERHEAAGILRPLLDELADLDARIQRRARSA</sequence>
<evidence type="ECO:0000313" key="1">
    <source>
        <dbReference type="EMBL" id="CAB4951200.1"/>
    </source>
</evidence>
<dbReference type="AlphaFoldDB" id="A0A6J7K512"/>
<gene>
    <name evidence="1" type="ORF">UFOPK3772_01556</name>
</gene>
<organism evidence="1">
    <name type="scientific">freshwater metagenome</name>
    <dbReference type="NCBI Taxonomy" id="449393"/>
    <lineage>
        <taxon>unclassified sequences</taxon>
        <taxon>metagenomes</taxon>
        <taxon>ecological metagenomes</taxon>
    </lineage>
</organism>